<gene>
    <name evidence="1" type="ORF">RI543_001798</name>
</gene>
<keyword evidence="2" id="KW-1185">Reference proteome</keyword>
<accession>A0AAN7ZY86</accession>
<reference evidence="2" key="1">
    <citation type="submission" date="2023-07" db="EMBL/GenBank/DDBJ databases">
        <title>A draft genome of Kazachstania heterogenica Y-27499.</title>
        <authorList>
            <person name="Donic C."/>
            <person name="Kralova J.S."/>
            <person name="Fidel L."/>
            <person name="Ben-Dor S."/>
            <person name="Jung S."/>
        </authorList>
    </citation>
    <scope>NUCLEOTIDE SEQUENCE [LARGE SCALE GENOMIC DNA]</scope>
    <source>
        <strain evidence="2">Y27499</strain>
    </source>
</reference>
<proteinExistence type="predicted"/>
<evidence type="ECO:0000313" key="2">
    <source>
        <dbReference type="Proteomes" id="UP001306508"/>
    </source>
</evidence>
<sequence>MWPALTHFKPAVDNNQFYIRWLYLLSNEYRGAYFSHKNSKFSGINKVLPKFQTTPAKYLSLFHLTCLYPKLNCLSNSITALNWKSNLSNFLNTKPSIVKRNIPFNVICKLQLNKIVALGFYSGSVIQRMHIFNIPLFYQHKSYSKVIINQLLDYLYSLYLSPHNMKYLKPLEYKNDYTHTPQSESFIEFIIPKIGMIYTNEQNLIISNEDLLIHLQSAMKSINKLHLNVKKIFRSCGYLPIEYRQHISGDNQLRIYFPNMTLRVTRILVSDLKIKEGTIYECSNINRISFKVNQRQNFYQTNNKINSSCDSYNNEDDILSSSCNGSFDSIDSDIVLLNSLSPILSQESV</sequence>
<dbReference type="AlphaFoldDB" id="A0AAN7ZY86"/>
<comment type="caution">
    <text evidence="1">The sequence shown here is derived from an EMBL/GenBank/DDBJ whole genome shotgun (WGS) entry which is preliminary data.</text>
</comment>
<dbReference type="EMBL" id="JAWIZZ010000040">
    <property type="protein sequence ID" value="KAK5780676.1"/>
    <property type="molecule type" value="Genomic_DNA"/>
</dbReference>
<name>A0AAN7ZY86_9SACH</name>
<dbReference type="Proteomes" id="UP001306508">
    <property type="component" value="Unassembled WGS sequence"/>
</dbReference>
<evidence type="ECO:0000313" key="1">
    <source>
        <dbReference type="EMBL" id="KAK5780676.1"/>
    </source>
</evidence>
<organism evidence="1 2">
    <name type="scientific">Arxiozyma heterogenica</name>
    <dbReference type="NCBI Taxonomy" id="278026"/>
    <lineage>
        <taxon>Eukaryota</taxon>
        <taxon>Fungi</taxon>
        <taxon>Dikarya</taxon>
        <taxon>Ascomycota</taxon>
        <taxon>Saccharomycotina</taxon>
        <taxon>Saccharomycetes</taxon>
        <taxon>Saccharomycetales</taxon>
        <taxon>Saccharomycetaceae</taxon>
        <taxon>Arxiozyma</taxon>
    </lineage>
</organism>
<protein>
    <submittedName>
        <fullName evidence="1">Uncharacterized protein</fullName>
    </submittedName>
</protein>